<accession>A0A3N0XYM8</accession>
<gene>
    <name evidence="2" type="ORF">DPX16_4148</name>
</gene>
<dbReference type="AlphaFoldDB" id="A0A3N0XYM8"/>
<comment type="caution">
    <text evidence="2">The sequence shown here is derived from an EMBL/GenBank/DDBJ whole genome shotgun (WGS) entry which is preliminary data.</text>
</comment>
<dbReference type="EMBL" id="RJVU01057277">
    <property type="protein sequence ID" value="ROK31197.1"/>
    <property type="molecule type" value="Genomic_DNA"/>
</dbReference>
<protein>
    <submittedName>
        <fullName evidence="2">Uncharacterized protein</fullName>
    </submittedName>
</protein>
<name>A0A3N0XYM8_ANAGA</name>
<reference evidence="2 3" key="1">
    <citation type="submission" date="2018-10" db="EMBL/GenBank/DDBJ databases">
        <title>Genome assembly for a Yunnan-Guizhou Plateau 3E fish, Anabarilius grahami (Regan), and its evolutionary and genetic applications.</title>
        <authorList>
            <person name="Jiang W."/>
        </authorList>
    </citation>
    <scope>NUCLEOTIDE SEQUENCE [LARGE SCALE GENOMIC DNA]</scope>
    <source>
        <strain evidence="2">AG-KIZ</strain>
        <tissue evidence="2">Muscle</tissue>
    </source>
</reference>
<dbReference type="Proteomes" id="UP000281406">
    <property type="component" value="Unassembled WGS sequence"/>
</dbReference>
<sequence length="109" mass="11810">MDVCTKTGTWLQEVTQSYLGAMNTCPSDSKVFGRRDSKSATETGKIIQGEAEAGEHREASEKQINISCSSKGAGTQWGRYHSNTEESWGNTSVSHYGAFNGVALAKIME</sequence>
<keyword evidence="3" id="KW-1185">Reference proteome</keyword>
<organism evidence="2 3">
    <name type="scientific">Anabarilius grahami</name>
    <name type="common">Kanglang fish</name>
    <name type="synonym">Barilius grahami</name>
    <dbReference type="NCBI Taxonomy" id="495550"/>
    <lineage>
        <taxon>Eukaryota</taxon>
        <taxon>Metazoa</taxon>
        <taxon>Chordata</taxon>
        <taxon>Craniata</taxon>
        <taxon>Vertebrata</taxon>
        <taxon>Euteleostomi</taxon>
        <taxon>Actinopterygii</taxon>
        <taxon>Neopterygii</taxon>
        <taxon>Teleostei</taxon>
        <taxon>Ostariophysi</taxon>
        <taxon>Cypriniformes</taxon>
        <taxon>Xenocyprididae</taxon>
        <taxon>Xenocypridinae</taxon>
        <taxon>Xenocypridinae incertae sedis</taxon>
        <taxon>Anabarilius</taxon>
    </lineage>
</organism>
<evidence type="ECO:0000256" key="1">
    <source>
        <dbReference type="SAM" id="MobiDB-lite"/>
    </source>
</evidence>
<evidence type="ECO:0000313" key="3">
    <source>
        <dbReference type="Proteomes" id="UP000281406"/>
    </source>
</evidence>
<feature type="region of interest" description="Disordered" evidence="1">
    <location>
        <begin position="30"/>
        <end position="61"/>
    </location>
</feature>
<proteinExistence type="predicted"/>
<evidence type="ECO:0000313" key="2">
    <source>
        <dbReference type="EMBL" id="ROK31197.1"/>
    </source>
</evidence>